<dbReference type="Gene3D" id="3.40.630.90">
    <property type="match status" value="1"/>
</dbReference>
<evidence type="ECO:0000259" key="1">
    <source>
        <dbReference type="PROSITE" id="PS51186"/>
    </source>
</evidence>
<accession>A0ABR6H3T7</accession>
<dbReference type="SUPFAM" id="SSF55729">
    <property type="entry name" value="Acyl-CoA N-acyltransferases (Nat)"/>
    <property type="match status" value="1"/>
</dbReference>
<dbReference type="Pfam" id="PF13673">
    <property type="entry name" value="Acetyltransf_10"/>
    <property type="match status" value="1"/>
</dbReference>
<comment type="caution">
    <text evidence="2">The sequence shown here is derived from an EMBL/GenBank/DDBJ whole genome shotgun (WGS) entry which is preliminary data.</text>
</comment>
<evidence type="ECO:0000313" key="3">
    <source>
        <dbReference type="Proteomes" id="UP000577697"/>
    </source>
</evidence>
<protein>
    <submittedName>
        <fullName evidence="2">GNAT family N-acyltransferase</fullName>
    </submittedName>
</protein>
<feature type="domain" description="N-acetyltransferase" evidence="1">
    <location>
        <begin position="21"/>
        <end position="154"/>
    </location>
</feature>
<dbReference type="PANTHER" id="PTHR47237">
    <property type="entry name" value="SLL0310 PROTEIN"/>
    <property type="match status" value="1"/>
</dbReference>
<sequence>MPDIVAPMAIQSVREPAAAPFELKPFDAACVPSGLSLSQEMGWPYRMEDWAFAAQLGRGLVLARAGEVVGTAMSWLFGEDFASVGMIIITASARGGGNGSRLFDGLLSTLDGRNILLNSTDEGLALYQRRGFVPWGRVHQHQGVPTASFERNDQDGIRPAAAADLPAIQAFDQRATGLSRPSMVAALCGAGTPLVLERAGRLACYAIARRFGRGHVIGPCAAESSEDARRLIEAHLATLQGEFVRIDVHARDGLSDWLEQIGLKQVSEATAMVRGRLPEPDGPATMFALANQSFG</sequence>
<dbReference type="InterPro" id="IPR052729">
    <property type="entry name" value="Acyl/Acetyltrans_Enzymes"/>
</dbReference>
<keyword evidence="3" id="KW-1185">Reference proteome</keyword>
<proteinExistence type="predicted"/>
<dbReference type="RefSeq" id="WP_246790303.1">
    <property type="nucleotide sequence ID" value="NZ_CP015007.1"/>
</dbReference>
<dbReference type="PROSITE" id="PS51186">
    <property type="entry name" value="GNAT"/>
    <property type="match status" value="1"/>
</dbReference>
<dbReference type="InterPro" id="IPR000182">
    <property type="entry name" value="GNAT_dom"/>
</dbReference>
<dbReference type="Gene3D" id="3.40.630.30">
    <property type="match status" value="1"/>
</dbReference>
<evidence type="ECO:0000313" key="2">
    <source>
        <dbReference type="EMBL" id="MBB3705164.1"/>
    </source>
</evidence>
<dbReference type="Proteomes" id="UP000577697">
    <property type="component" value="Unassembled WGS sequence"/>
</dbReference>
<dbReference type="Pfam" id="PF18014">
    <property type="entry name" value="Acetyltransf_18"/>
    <property type="match status" value="1"/>
</dbReference>
<reference evidence="2 3" key="1">
    <citation type="submission" date="2020-08" db="EMBL/GenBank/DDBJ databases">
        <title>Genomic Encyclopedia of Type Strains, Phase IV (KMG-IV): sequencing the most valuable type-strain genomes for metagenomic binning, comparative biology and taxonomic classification.</title>
        <authorList>
            <person name="Goeker M."/>
        </authorList>
    </citation>
    <scope>NUCLEOTIDE SEQUENCE [LARGE SCALE GENOMIC DNA]</scope>
    <source>
        <strain evidence="2 3">DSM 10368</strain>
    </source>
</reference>
<organism evidence="2 3">
    <name type="scientific">Aminobacter aminovorans</name>
    <name type="common">Chelatobacter heintzii</name>
    <dbReference type="NCBI Taxonomy" id="83263"/>
    <lineage>
        <taxon>Bacteria</taxon>
        <taxon>Pseudomonadati</taxon>
        <taxon>Pseudomonadota</taxon>
        <taxon>Alphaproteobacteria</taxon>
        <taxon>Hyphomicrobiales</taxon>
        <taxon>Phyllobacteriaceae</taxon>
        <taxon>Aminobacter</taxon>
    </lineage>
</organism>
<name>A0ABR6H3T7_AMIAI</name>
<gene>
    <name evidence="2" type="ORF">FHS67_001474</name>
</gene>
<dbReference type="EMBL" id="JACICB010000004">
    <property type="protein sequence ID" value="MBB3705164.1"/>
    <property type="molecule type" value="Genomic_DNA"/>
</dbReference>
<dbReference type="InterPro" id="IPR016181">
    <property type="entry name" value="Acyl_CoA_acyltransferase"/>
</dbReference>
<dbReference type="InterPro" id="IPR041496">
    <property type="entry name" value="YitH/HolE_GNAT"/>
</dbReference>
<dbReference type="PANTHER" id="PTHR47237:SF2">
    <property type="entry name" value="BLL4206 PROTEIN"/>
    <property type="match status" value="1"/>
</dbReference>